<evidence type="ECO:0000256" key="9">
    <source>
        <dbReference type="ARBA" id="ARBA00023268"/>
    </source>
</evidence>
<accession>A0A3B0MA50</accession>
<dbReference type="Pfam" id="PF00383">
    <property type="entry name" value="dCMP_cyt_deam_1"/>
    <property type="match status" value="1"/>
</dbReference>
<dbReference type="InterPro" id="IPR011549">
    <property type="entry name" value="RibD_C"/>
</dbReference>
<comment type="pathway">
    <text evidence="2 10">Cofactor biosynthesis; riboflavin biosynthesis; 5-amino-6-(D-ribitylamino)uracil from GTP: step 2/4.</text>
</comment>
<dbReference type="Proteomes" id="UP000272908">
    <property type="component" value="Unassembled WGS sequence"/>
</dbReference>
<evidence type="ECO:0000256" key="2">
    <source>
        <dbReference type="ARBA" id="ARBA00004882"/>
    </source>
</evidence>
<evidence type="ECO:0000256" key="3">
    <source>
        <dbReference type="ARBA" id="ARBA00004910"/>
    </source>
</evidence>
<dbReference type="GO" id="GO:0008835">
    <property type="term" value="F:diaminohydroxyphosphoribosylaminopyrimidine deaminase activity"/>
    <property type="evidence" value="ECO:0007669"/>
    <property type="project" value="UniProtKB-EC"/>
</dbReference>
<dbReference type="Gene3D" id="3.40.430.10">
    <property type="entry name" value="Dihydrofolate Reductase, subunit A"/>
    <property type="match status" value="1"/>
</dbReference>
<dbReference type="Gene3D" id="3.40.140.10">
    <property type="entry name" value="Cytidine Deaminase, domain 2"/>
    <property type="match status" value="1"/>
</dbReference>
<evidence type="ECO:0000256" key="6">
    <source>
        <dbReference type="ARBA" id="ARBA00022619"/>
    </source>
</evidence>
<dbReference type="InterPro" id="IPR024072">
    <property type="entry name" value="DHFR-like_dom_sf"/>
</dbReference>
<dbReference type="PANTHER" id="PTHR38011:SF7">
    <property type="entry name" value="2,5-DIAMINO-6-RIBOSYLAMINO-4(3H)-PYRIMIDINONE 5'-PHOSPHATE REDUCTASE"/>
    <property type="match status" value="1"/>
</dbReference>
<proteinExistence type="inferred from homology"/>
<dbReference type="InterPro" id="IPR050765">
    <property type="entry name" value="Riboflavin_Biosynth_HTPR"/>
</dbReference>
<dbReference type="RefSeq" id="WP_245963853.1">
    <property type="nucleotide sequence ID" value="NZ_UIHC01000002.1"/>
</dbReference>
<dbReference type="EC" id="3.5.4.26" evidence="10"/>
<dbReference type="SUPFAM" id="SSF53927">
    <property type="entry name" value="Cytidine deaminase-like"/>
    <property type="match status" value="1"/>
</dbReference>
<feature type="binding site" evidence="13">
    <location>
        <position position="85"/>
    </location>
    <ligand>
        <name>Zn(2+)</name>
        <dbReference type="ChEBI" id="CHEBI:29105"/>
        <note>catalytic</note>
    </ligand>
</feature>
<dbReference type="SUPFAM" id="SSF53597">
    <property type="entry name" value="Dihydrofolate reductase-like"/>
    <property type="match status" value="1"/>
</dbReference>
<dbReference type="Pfam" id="PF01872">
    <property type="entry name" value="RibD_C"/>
    <property type="match status" value="1"/>
</dbReference>
<feature type="binding site" evidence="12">
    <location>
        <position position="293"/>
    </location>
    <ligand>
        <name>substrate</name>
    </ligand>
</feature>
<dbReference type="EC" id="1.1.1.193" evidence="10"/>
<keyword evidence="16" id="KW-1185">Reference proteome</keyword>
<feature type="binding site" evidence="12">
    <location>
        <position position="169"/>
    </location>
    <ligand>
        <name>NADP(+)</name>
        <dbReference type="ChEBI" id="CHEBI:58349"/>
    </ligand>
</feature>
<dbReference type="InterPro" id="IPR004794">
    <property type="entry name" value="Eubact_RibD"/>
</dbReference>
<keyword evidence="10 13" id="KW-0862">Zinc</keyword>
<dbReference type="GO" id="GO:0009231">
    <property type="term" value="P:riboflavin biosynthetic process"/>
    <property type="evidence" value="ECO:0007669"/>
    <property type="project" value="UniProtKB-UniPathway"/>
</dbReference>
<evidence type="ECO:0000313" key="16">
    <source>
        <dbReference type="Proteomes" id="UP000272908"/>
    </source>
</evidence>
<evidence type="ECO:0000313" key="15">
    <source>
        <dbReference type="EMBL" id="SUZ30618.1"/>
    </source>
</evidence>
<comment type="function">
    <text evidence="1 10">Converts 2,5-diamino-6-(ribosylamino)-4(3h)-pyrimidinone 5'-phosphate into 5-amino-6-(ribosylamino)-2,4(1h,3h)-pyrimidinedione 5'-phosphate.</text>
</comment>
<evidence type="ECO:0000256" key="10">
    <source>
        <dbReference type="PIRNR" id="PIRNR006769"/>
    </source>
</evidence>
<dbReference type="GO" id="GO:0008703">
    <property type="term" value="F:5-amino-6-(5-phosphoribosylamino)uracil reductase activity"/>
    <property type="evidence" value="ECO:0007669"/>
    <property type="project" value="UniProtKB-EC"/>
</dbReference>
<comment type="similarity">
    <text evidence="5 10">In the C-terminal section; belongs to the HTP reductase family.</text>
</comment>
<keyword evidence="10" id="KW-0378">Hydrolase</keyword>
<keyword evidence="9" id="KW-0511">Multifunctional enzyme</keyword>
<dbReference type="PANTHER" id="PTHR38011">
    <property type="entry name" value="DIHYDROFOLATE REDUCTASE FAMILY PROTEIN (AFU_ORTHOLOGUE AFUA_8G06820)"/>
    <property type="match status" value="1"/>
</dbReference>
<evidence type="ECO:0000256" key="1">
    <source>
        <dbReference type="ARBA" id="ARBA00002151"/>
    </source>
</evidence>
<evidence type="ECO:0000256" key="5">
    <source>
        <dbReference type="ARBA" id="ARBA00007417"/>
    </source>
</evidence>
<dbReference type="GO" id="GO:0050661">
    <property type="term" value="F:NADP binding"/>
    <property type="evidence" value="ECO:0007669"/>
    <property type="project" value="InterPro"/>
</dbReference>
<evidence type="ECO:0000256" key="11">
    <source>
        <dbReference type="PIRSR" id="PIRSR006769-1"/>
    </source>
</evidence>
<feature type="binding site" evidence="13">
    <location>
        <position position="76"/>
    </location>
    <ligand>
        <name>Zn(2+)</name>
        <dbReference type="ChEBI" id="CHEBI:29105"/>
        <note>catalytic</note>
    </ligand>
</feature>
<dbReference type="InterPro" id="IPR002734">
    <property type="entry name" value="RibDG_C"/>
</dbReference>
<dbReference type="InterPro" id="IPR016193">
    <property type="entry name" value="Cytidine_deaminase-like"/>
</dbReference>
<feature type="binding site" evidence="12">
    <location>
        <position position="208"/>
    </location>
    <ligand>
        <name>substrate</name>
    </ligand>
</feature>
<comment type="similarity">
    <text evidence="4 10">In the N-terminal section; belongs to the cytidine and deoxycytidylate deaminase family.</text>
</comment>
<evidence type="ECO:0000256" key="8">
    <source>
        <dbReference type="ARBA" id="ARBA00023002"/>
    </source>
</evidence>
<comment type="cofactor">
    <cofactor evidence="10 13">
        <name>Zn(2+)</name>
        <dbReference type="ChEBI" id="CHEBI:29105"/>
    </cofactor>
    <text evidence="10 13">Binds 1 zinc ion.</text>
</comment>
<feature type="binding site" evidence="12">
    <location>
        <position position="185"/>
    </location>
    <ligand>
        <name>substrate</name>
    </ligand>
</feature>
<dbReference type="NCBIfam" id="TIGR00326">
    <property type="entry name" value="eubact_ribD"/>
    <property type="match status" value="1"/>
</dbReference>
<keyword evidence="10 13" id="KW-0479">Metal-binding</keyword>
<protein>
    <recommendedName>
        <fullName evidence="10">Riboflavin biosynthesis protein RibD</fullName>
    </recommendedName>
    <domain>
        <recommendedName>
            <fullName evidence="10">Diaminohydroxyphosphoribosylaminopyrimidine deaminase</fullName>
            <shortName evidence="10">DRAP deaminase</shortName>
            <ecNumber evidence="10">3.5.4.26</ecNumber>
        </recommendedName>
        <alternativeName>
            <fullName evidence="10">Riboflavin-specific deaminase</fullName>
        </alternativeName>
    </domain>
    <domain>
        <recommendedName>
            <fullName evidence="10">5-amino-6-(5-phosphoribosylamino)uracil reductase</fullName>
            <ecNumber evidence="10">1.1.1.193</ecNumber>
        </recommendedName>
        <alternativeName>
            <fullName evidence="10">HTP reductase</fullName>
        </alternativeName>
    </domain>
</protein>
<dbReference type="PIRSF" id="PIRSF006769">
    <property type="entry name" value="RibD"/>
    <property type="match status" value="1"/>
</dbReference>
<keyword evidence="6 10" id="KW-0686">Riboflavin biosynthesis</keyword>
<evidence type="ECO:0000256" key="4">
    <source>
        <dbReference type="ARBA" id="ARBA00005259"/>
    </source>
</evidence>
<dbReference type="CDD" id="cd01284">
    <property type="entry name" value="Riboflavin_deaminase-reductase"/>
    <property type="match status" value="1"/>
</dbReference>
<comment type="pathway">
    <text evidence="3 10">Cofactor biosynthesis; riboflavin biosynthesis; 5-amino-6-(D-ribitylamino)uracil from GTP: step 3/4.</text>
</comment>
<dbReference type="GO" id="GO:0046872">
    <property type="term" value="F:metal ion binding"/>
    <property type="evidence" value="ECO:0007669"/>
    <property type="project" value="UniProtKB-KW"/>
</dbReference>
<dbReference type="PROSITE" id="PS51747">
    <property type="entry name" value="CYT_DCMP_DEAMINASES_2"/>
    <property type="match status" value="1"/>
</dbReference>
<evidence type="ECO:0000256" key="7">
    <source>
        <dbReference type="ARBA" id="ARBA00022857"/>
    </source>
</evidence>
<evidence type="ECO:0000256" key="12">
    <source>
        <dbReference type="PIRSR" id="PIRSR006769-2"/>
    </source>
</evidence>
<comment type="catalytic activity">
    <reaction evidence="10">
        <text>5-amino-6-(5-phospho-D-ribitylamino)uracil + NADP(+) = 5-amino-6-(5-phospho-D-ribosylamino)uracil + NADPH + H(+)</text>
        <dbReference type="Rhea" id="RHEA:17845"/>
        <dbReference type="ChEBI" id="CHEBI:15378"/>
        <dbReference type="ChEBI" id="CHEBI:57783"/>
        <dbReference type="ChEBI" id="CHEBI:58349"/>
        <dbReference type="ChEBI" id="CHEBI:58421"/>
        <dbReference type="ChEBI" id="CHEBI:58453"/>
        <dbReference type="EC" id="1.1.1.193"/>
    </reaction>
</comment>
<feature type="active site" description="Proton donor" evidence="11">
    <location>
        <position position="55"/>
    </location>
</feature>
<reference evidence="16" key="1">
    <citation type="submission" date="2018-08" db="EMBL/GenBank/DDBJ databases">
        <authorList>
            <person name="Rodrigo-Torres L."/>
            <person name="Arahal R. D."/>
            <person name="Lucena T."/>
        </authorList>
    </citation>
    <scope>NUCLEOTIDE SEQUENCE [LARGE SCALE GENOMIC DNA]</scope>
    <source>
        <strain evidence="16">CECT 7235</strain>
    </source>
</reference>
<comment type="catalytic activity">
    <reaction evidence="10">
        <text>2,5-diamino-6-hydroxy-4-(5-phosphoribosylamino)-pyrimidine + H2O + H(+) = 5-amino-6-(5-phospho-D-ribosylamino)uracil + NH4(+)</text>
        <dbReference type="Rhea" id="RHEA:21868"/>
        <dbReference type="ChEBI" id="CHEBI:15377"/>
        <dbReference type="ChEBI" id="CHEBI:15378"/>
        <dbReference type="ChEBI" id="CHEBI:28938"/>
        <dbReference type="ChEBI" id="CHEBI:58453"/>
        <dbReference type="ChEBI" id="CHEBI:58614"/>
        <dbReference type="EC" id="3.5.4.26"/>
    </reaction>
</comment>
<evidence type="ECO:0000259" key="14">
    <source>
        <dbReference type="PROSITE" id="PS51747"/>
    </source>
</evidence>
<dbReference type="AlphaFoldDB" id="A0A3B0MA50"/>
<sequence length="361" mass="38019">MPNAADRRFMRLAIALGRRGLGQVWPNPAVGCVIVRDGRILARGWTQPGGRPHAEAMALAACDARGATAYVSLEPCAHHGRTPPCSDALIGAGVIRVVTALTDPDPRVSGRGHARLRAAGLEVHEGVEASAARDANAGFLLRLEAGRPWLTLKLALTLDGRIATAGGESRWITGPEARRAVHALRARHDAVLVGAGTARADDPDLRVRDLGIARQPVRVVASRKMDLDPNGQLGRTARANPVWMLYGDAQDVPEGWTQTGARLIGCPEQDGTLEPRAMMATLAREGLTRVLCEGGGALGAGLIGAGLVDELVIFGAGKLIGADGRAGLGPLGLDRLADAPKFALCRVQPAGDDICQIWRRR</sequence>
<feature type="binding site" evidence="12">
    <location>
        <position position="201"/>
    </location>
    <ligand>
        <name>NADP(+)</name>
        <dbReference type="ChEBI" id="CHEBI:58349"/>
    </ligand>
</feature>
<dbReference type="InterPro" id="IPR002125">
    <property type="entry name" value="CMP_dCMP_dom"/>
</dbReference>
<feature type="domain" description="CMP/dCMP-type deaminase" evidence="14">
    <location>
        <begin position="4"/>
        <end position="123"/>
    </location>
</feature>
<feature type="binding site" evidence="12">
    <location>
        <begin position="295"/>
        <end position="301"/>
    </location>
    <ligand>
        <name>NADP(+)</name>
        <dbReference type="ChEBI" id="CHEBI:58349"/>
    </ligand>
</feature>
<gene>
    <name evidence="15" type="primary">ribD_1</name>
    <name evidence="15" type="ORF">ROE7235_00343</name>
</gene>
<keyword evidence="7 10" id="KW-0521">NADP</keyword>
<dbReference type="UniPathway" id="UPA00275">
    <property type="reaction ID" value="UER00401"/>
</dbReference>
<feature type="binding site" evidence="12">
    <location>
        <position position="155"/>
    </location>
    <ligand>
        <name>NADP(+)</name>
        <dbReference type="ChEBI" id="CHEBI:58349"/>
    </ligand>
</feature>
<organism evidence="15 16">
    <name type="scientific">Roseinatronobacter ekhonensis</name>
    <dbReference type="NCBI Taxonomy" id="254356"/>
    <lineage>
        <taxon>Bacteria</taxon>
        <taxon>Pseudomonadati</taxon>
        <taxon>Pseudomonadota</taxon>
        <taxon>Alphaproteobacteria</taxon>
        <taxon>Rhodobacterales</taxon>
        <taxon>Paracoccaceae</taxon>
        <taxon>Roseinatronobacter</taxon>
    </lineage>
</organism>
<dbReference type="EMBL" id="UIHC01000002">
    <property type="protein sequence ID" value="SUZ30618.1"/>
    <property type="molecule type" value="Genomic_DNA"/>
</dbReference>
<keyword evidence="8 10" id="KW-0560">Oxidoreductase</keyword>
<feature type="binding site" evidence="12">
    <location>
        <position position="197"/>
    </location>
    <ligand>
        <name>NADP(+)</name>
        <dbReference type="ChEBI" id="CHEBI:58349"/>
    </ligand>
</feature>
<feature type="binding site" evidence="12">
    <location>
        <position position="205"/>
    </location>
    <ligand>
        <name>substrate</name>
    </ligand>
</feature>
<name>A0A3B0MA50_9RHOB</name>
<dbReference type="NCBIfam" id="TIGR00227">
    <property type="entry name" value="ribD_Cterm"/>
    <property type="match status" value="1"/>
</dbReference>
<evidence type="ECO:0000256" key="13">
    <source>
        <dbReference type="PIRSR" id="PIRSR006769-3"/>
    </source>
</evidence>
<feature type="binding site" evidence="12">
    <location>
        <position position="171"/>
    </location>
    <ligand>
        <name>NADP(+)</name>
        <dbReference type="ChEBI" id="CHEBI:58349"/>
    </ligand>
</feature>
<feature type="binding site" evidence="13">
    <location>
        <position position="53"/>
    </location>
    <ligand>
        <name>Zn(2+)</name>
        <dbReference type="ChEBI" id="CHEBI:29105"/>
        <note>catalytic</note>
    </ligand>
</feature>